<reference evidence="1 2" key="1">
    <citation type="submission" date="2024-01" db="EMBL/GenBank/DDBJ databases">
        <title>The genome of the rayed Mediterranean limpet Patella caerulea (Linnaeus, 1758).</title>
        <authorList>
            <person name="Anh-Thu Weber A."/>
            <person name="Halstead-Nussloch G."/>
        </authorList>
    </citation>
    <scope>NUCLEOTIDE SEQUENCE [LARGE SCALE GENOMIC DNA]</scope>
    <source>
        <strain evidence="1">AATW-2023a</strain>
        <tissue evidence="1">Whole specimen</tissue>
    </source>
</reference>
<gene>
    <name evidence="1" type="ORF">SNE40_019791</name>
</gene>
<evidence type="ECO:0000313" key="1">
    <source>
        <dbReference type="EMBL" id="KAK6168591.1"/>
    </source>
</evidence>
<dbReference type="AlphaFoldDB" id="A0AAN8GD52"/>
<sequence>MATVNDLLMVSICETTNVSELVDKLTQMKMSLTDKRAILKELDEEILEISDERDLNEDVEQADNFMSTLRITQIKHDHFLNNLERQRPLKDNVLDVSLAGSTVSSPIVDSPPIQNQADSESSTIPVFTSQPIINPGSHRPHVKLTKLGLPNFNGDYSR</sequence>
<proteinExistence type="predicted"/>
<accession>A0AAN8GD52</accession>
<dbReference type="Proteomes" id="UP001347796">
    <property type="component" value="Unassembled WGS sequence"/>
</dbReference>
<comment type="caution">
    <text evidence="1">The sequence shown here is derived from an EMBL/GenBank/DDBJ whole genome shotgun (WGS) entry which is preliminary data.</text>
</comment>
<organism evidence="1 2">
    <name type="scientific">Patella caerulea</name>
    <name type="common">Rayed Mediterranean limpet</name>
    <dbReference type="NCBI Taxonomy" id="87958"/>
    <lineage>
        <taxon>Eukaryota</taxon>
        <taxon>Metazoa</taxon>
        <taxon>Spiralia</taxon>
        <taxon>Lophotrochozoa</taxon>
        <taxon>Mollusca</taxon>
        <taxon>Gastropoda</taxon>
        <taxon>Patellogastropoda</taxon>
        <taxon>Patelloidea</taxon>
        <taxon>Patellidae</taxon>
        <taxon>Patella</taxon>
    </lineage>
</organism>
<keyword evidence="2" id="KW-1185">Reference proteome</keyword>
<evidence type="ECO:0000313" key="2">
    <source>
        <dbReference type="Proteomes" id="UP001347796"/>
    </source>
</evidence>
<dbReference type="EMBL" id="JAZGQO010000015">
    <property type="protein sequence ID" value="KAK6168591.1"/>
    <property type="molecule type" value="Genomic_DNA"/>
</dbReference>
<protein>
    <submittedName>
        <fullName evidence="1">Uncharacterized protein</fullName>
    </submittedName>
</protein>
<name>A0AAN8GD52_PATCE</name>